<keyword evidence="2 5" id="KW-0812">Transmembrane</keyword>
<evidence type="ECO:0000313" key="8">
    <source>
        <dbReference type="Proteomes" id="UP000700596"/>
    </source>
</evidence>
<keyword evidence="5" id="KW-0813">Transport</keyword>
<gene>
    <name evidence="7" type="ORF">B0J11DRAFT_444088</name>
</gene>
<organism evidence="7 8">
    <name type="scientific">Dendryphion nanum</name>
    <dbReference type="NCBI Taxonomy" id="256645"/>
    <lineage>
        <taxon>Eukaryota</taxon>
        <taxon>Fungi</taxon>
        <taxon>Dikarya</taxon>
        <taxon>Ascomycota</taxon>
        <taxon>Pezizomycotina</taxon>
        <taxon>Dothideomycetes</taxon>
        <taxon>Pleosporomycetidae</taxon>
        <taxon>Pleosporales</taxon>
        <taxon>Torulaceae</taxon>
        <taxon>Dendryphion</taxon>
    </lineage>
</organism>
<dbReference type="Proteomes" id="UP000700596">
    <property type="component" value="Unassembled WGS sequence"/>
</dbReference>
<comment type="caution">
    <text evidence="7">The sequence shown here is derived from an EMBL/GenBank/DDBJ whole genome shotgun (WGS) entry which is preliminary data.</text>
</comment>
<feature type="transmembrane region" description="Helical" evidence="5">
    <location>
        <begin position="166"/>
        <end position="192"/>
    </location>
</feature>
<dbReference type="PANTHER" id="PTHR12483">
    <property type="entry name" value="SOLUTE CARRIER FAMILY 31 COPPER TRANSPORTERS"/>
    <property type="match status" value="1"/>
</dbReference>
<evidence type="ECO:0000256" key="5">
    <source>
        <dbReference type="RuleBase" id="RU367022"/>
    </source>
</evidence>
<proteinExistence type="inferred from homology"/>
<protein>
    <recommendedName>
        <fullName evidence="5">Copper transport protein</fullName>
    </recommendedName>
</protein>
<keyword evidence="5" id="KW-0186">Copper</keyword>
<keyword evidence="8" id="KW-1185">Reference proteome</keyword>
<comment type="subcellular location">
    <subcellularLocation>
        <location evidence="1 5">Membrane</location>
        <topology evidence="1 5">Multi-pass membrane protein</topology>
    </subcellularLocation>
</comment>
<evidence type="ECO:0000256" key="3">
    <source>
        <dbReference type="ARBA" id="ARBA00022989"/>
    </source>
</evidence>
<dbReference type="AlphaFoldDB" id="A0A9P9DCF1"/>
<feature type="transmembrane region" description="Helical" evidence="5">
    <location>
        <begin position="30"/>
        <end position="49"/>
    </location>
</feature>
<dbReference type="EMBL" id="JAGMWT010000015">
    <property type="protein sequence ID" value="KAH7116261.1"/>
    <property type="molecule type" value="Genomic_DNA"/>
</dbReference>
<evidence type="ECO:0000313" key="7">
    <source>
        <dbReference type="EMBL" id="KAH7116261.1"/>
    </source>
</evidence>
<evidence type="ECO:0000256" key="1">
    <source>
        <dbReference type="ARBA" id="ARBA00004141"/>
    </source>
</evidence>
<dbReference type="GO" id="GO:0005375">
    <property type="term" value="F:copper ion transmembrane transporter activity"/>
    <property type="evidence" value="ECO:0007669"/>
    <property type="project" value="UniProtKB-UniRule"/>
</dbReference>
<accession>A0A9P9DCF1</accession>
<comment type="similarity">
    <text evidence="5">Belongs to the copper transporter (Ctr) (TC 1.A.56) family. SLC31A subfamily.</text>
</comment>
<dbReference type="GO" id="GO:0005886">
    <property type="term" value="C:plasma membrane"/>
    <property type="evidence" value="ECO:0007669"/>
    <property type="project" value="TreeGrafter"/>
</dbReference>
<dbReference type="PANTHER" id="PTHR12483:SF27">
    <property type="entry name" value="COPPER TRANSPORT PROTEIN CTR1"/>
    <property type="match status" value="1"/>
</dbReference>
<dbReference type="InterPro" id="IPR007274">
    <property type="entry name" value="Cop_transporter"/>
</dbReference>
<evidence type="ECO:0000256" key="6">
    <source>
        <dbReference type="SAM" id="MobiDB-lite"/>
    </source>
</evidence>
<dbReference type="Pfam" id="PF04145">
    <property type="entry name" value="Ctr"/>
    <property type="match status" value="1"/>
</dbReference>
<evidence type="ECO:0000256" key="2">
    <source>
        <dbReference type="ARBA" id="ARBA00022692"/>
    </source>
</evidence>
<keyword evidence="3 5" id="KW-1133">Transmembrane helix</keyword>
<feature type="compositionally biased region" description="Basic and acidic residues" evidence="6">
    <location>
        <begin position="102"/>
        <end position="111"/>
    </location>
</feature>
<evidence type="ECO:0000256" key="4">
    <source>
        <dbReference type="ARBA" id="ARBA00023136"/>
    </source>
</evidence>
<reference evidence="7" key="1">
    <citation type="journal article" date="2021" name="Nat. Commun.">
        <title>Genetic determinants of endophytism in the Arabidopsis root mycobiome.</title>
        <authorList>
            <person name="Mesny F."/>
            <person name="Miyauchi S."/>
            <person name="Thiergart T."/>
            <person name="Pickel B."/>
            <person name="Atanasova L."/>
            <person name="Karlsson M."/>
            <person name="Huettel B."/>
            <person name="Barry K.W."/>
            <person name="Haridas S."/>
            <person name="Chen C."/>
            <person name="Bauer D."/>
            <person name="Andreopoulos W."/>
            <person name="Pangilinan J."/>
            <person name="LaButti K."/>
            <person name="Riley R."/>
            <person name="Lipzen A."/>
            <person name="Clum A."/>
            <person name="Drula E."/>
            <person name="Henrissat B."/>
            <person name="Kohler A."/>
            <person name="Grigoriev I.V."/>
            <person name="Martin F.M."/>
            <person name="Hacquard S."/>
        </authorList>
    </citation>
    <scope>NUCLEOTIDE SEQUENCE</scope>
    <source>
        <strain evidence="7">MPI-CAGE-CH-0243</strain>
    </source>
</reference>
<keyword evidence="4 5" id="KW-0472">Membrane</keyword>
<dbReference type="OrthoDB" id="73901at2759"/>
<sequence>MSDMPGMATTFSVNTRVTLWFTEWTTTTRGTYFLTILFLFSLGIFNRFLGAFKSQLERKWKEQGLPPQSLRKKETGEEQSTTGTIRGHVRQWSRAMRPQPVRLDDPERELESEPLSPAPPNIRVENEEAEKPITNTPSKKKLWISSAPWSIKEDGIRATLEFIRALIGYILMLAVMTYNVGFLFAVTGSVLLGEFIFGRYTQGSRGWQEGGCHE</sequence>
<feature type="region of interest" description="Disordered" evidence="6">
    <location>
        <begin position="63"/>
        <end position="122"/>
    </location>
</feature>
<name>A0A9P9DCF1_9PLEO</name>
<keyword evidence="5" id="KW-0406">Ion transport</keyword>
<keyword evidence="5" id="KW-0187">Copper transport</keyword>